<feature type="domain" description="Major facilitator superfamily (MFS) profile" evidence="9">
    <location>
        <begin position="13"/>
        <end position="419"/>
    </location>
</feature>
<keyword evidence="11" id="KW-1185">Reference proteome</keyword>
<evidence type="ECO:0000256" key="8">
    <source>
        <dbReference type="SAM" id="Phobius"/>
    </source>
</evidence>
<dbReference type="Proteomes" id="UP001165368">
    <property type="component" value="Unassembled WGS sequence"/>
</dbReference>
<evidence type="ECO:0000256" key="2">
    <source>
        <dbReference type="ARBA" id="ARBA00022448"/>
    </source>
</evidence>
<dbReference type="PROSITE" id="PS50850">
    <property type="entry name" value="MFS"/>
    <property type="match status" value="1"/>
</dbReference>
<feature type="region of interest" description="Disordered" evidence="7">
    <location>
        <begin position="429"/>
        <end position="456"/>
    </location>
</feature>
<dbReference type="PROSITE" id="PS00217">
    <property type="entry name" value="SUGAR_TRANSPORT_2"/>
    <property type="match status" value="1"/>
</dbReference>
<keyword evidence="3" id="KW-1003">Cell membrane</keyword>
<evidence type="ECO:0000256" key="3">
    <source>
        <dbReference type="ARBA" id="ARBA00022475"/>
    </source>
</evidence>
<reference evidence="10" key="1">
    <citation type="submission" date="2022-01" db="EMBL/GenBank/DDBJ databases">
        <authorList>
            <person name="Jo J.-H."/>
            <person name="Im W.-T."/>
        </authorList>
    </citation>
    <scope>NUCLEOTIDE SEQUENCE</scope>
    <source>
        <strain evidence="10">I2-34</strain>
    </source>
</reference>
<evidence type="ECO:0000313" key="10">
    <source>
        <dbReference type="EMBL" id="MCG2624113.1"/>
    </source>
</evidence>
<dbReference type="RefSeq" id="WP_237825595.1">
    <property type="nucleotide sequence ID" value="NZ_JAKLTQ010000020.1"/>
</dbReference>
<sequence length="456" mass="48435">MTKTGATAQTRKAALSAFLGGALEYYDFVLFASAAAIIFPVVFFPGSEAATLMSFATFGVAYLARPLGAVVIGHFGDKFGRKNALLATLLIMGLATFVIGLLPSYDQIGPLAPLLLVAMRLLQGFSAGGEVAGASSLTIEHSPDRSRAFWGSWTVEGVGAGMLLATLVFIPVAAMPDEILFTWGWRLPFLASIVVLLIAFFVRRTLEEPEVFEHVKQKGETAKVPLFDAFRTSWKGIGRVALATLYFVPDSIMNVFGIAFAISMGIDRTTVLWSAVVTQILALLVRPSAGLLADRIGRRPVFVIGALGTAGMTFGFFSAVSAGNIPLMFVTNALMVGLFLALCGAIYPAFYAEMFTARVRYTSMAVGLQIGSVVSGFAPSIATVLTRGDLTNWVPVACMVAGALIIAAIAALTARETFRTPLEELGLPSTHHQSLNDVTEDQDASAVRTVSAEPGR</sequence>
<dbReference type="InterPro" id="IPR005828">
    <property type="entry name" value="MFS_sugar_transport-like"/>
</dbReference>
<keyword evidence="5 8" id="KW-1133">Transmembrane helix</keyword>
<evidence type="ECO:0000313" key="11">
    <source>
        <dbReference type="Proteomes" id="UP001165368"/>
    </source>
</evidence>
<accession>A0ABS9LBQ6</accession>
<keyword evidence="2" id="KW-0813">Transport</keyword>
<proteinExistence type="predicted"/>
<feature type="transmembrane region" description="Helical" evidence="8">
    <location>
        <begin position="393"/>
        <end position="414"/>
    </location>
</feature>
<dbReference type="PANTHER" id="PTHR43045:SF1">
    <property type="entry name" value="SHIKIMATE TRANSPORTER"/>
    <property type="match status" value="1"/>
</dbReference>
<dbReference type="InterPro" id="IPR005829">
    <property type="entry name" value="Sugar_transporter_CS"/>
</dbReference>
<dbReference type="PROSITE" id="PS00216">
    <property type="entry name" value="SUGAR_TRANSPORT_1"/>
    <property type="match status" value="1"/>
</dbReference>
<keyword evidence="4 8" id="KW-0812">Transmembrane</keyword>
<dbReference type="CDD" id="cd17369">
    <property type="entry name" value="MFS_ShiA_like"/>
    <property type="match status" value="1"/>
</dbReference>
<comment type="caution">
    <text evidence="10">The sequence shown here is derived from an EMBL/GenBank/DDBJ whole genome shotgun (WGS) entry which is preliminary data.</text>
</comment>
<dbReference type="PANTHER" id="PTHR43045">
    <property type="entry name" value="SHIKIMATE TRANSPORTER"/>
    <property type="match status" value="1"/>
</dbReference>
<evidence type="ECO:0000256" key="6">
    <source>
        <dbReference type="ARBA" id="ARBA00023136"/>
    </source>
</evidence>
<comment type="subcellular location">
    <subcellularLocation>
        <location evidence="1">Cell membrane</location>
        <topology evidence="1">Multi-pass membrane protein</topology>
    </subcellularLocation>
</comment>
<dbReference type="SUPFAM" id="SSF103473">
    <property type="entry name" value="MFS general substrate transporter"/>
    <property type="match status" value="1"/>
</dbReference>
<feature type="transmembrane region" description="Helical" evidence="8">
    <location>
        <begin position="301"/>
        <end position="321"/>
    </location>
</feature>
<feature type="transmembrane region" description="Helical" evidence="8">
    <location>
        <begin position="240"/>
        <end position="264"/>
    </location>
</feature>
<dbReference type="InterPro" id="IPR011701">
    <property type="entry name" value="MFS"/>
</dbReference>
<evidence type="ECO:0000256" key="5">
    <source>
        <dbReference type="ARBA" id="ARBA00022989"/>
    </source>
</evidence>
<feature type="transmembrane region" description="Helical" evidence="8">
    <location>
        <begin position="50"/>
        <end position="72"/>
    </location>
</feature>
<feature type="transmembrane region" description="Helical" evidence="8">
    <location>
        <begin position="327"/>
        <end position="349"/>
    </location>
</feature>
<evidence type="ECO:0000256" key="4">
    <source>
        <dbReference type="ARBA" id="ARBA00022692"/>
    </source>
</evidence>
<dbReference type="InterPro" id="IPR020846">
    <property type="entry name" value="MFS_dom"/>
</dbReference>
<feature type="transmembrane region" description="Helical" evidence="8">
    <location>
        <begin position="25"/>
        <end position="44"/>
    </location>
</feature>
<dbReference type="EMBL" id="JAKLTQ010000020">
    <property type="protein sequence ID" value="MCG2624113.1"/>
    <property type="molecule type" value="Genomic_DNA"/>
</dbReference>
<feature type="transmembrane region" description="Helical" evidence="8">
    <location>
        <begin position="153"/>
        <end position="174"/>
    </location>
</feature>
<evidence type="ECO:0000256" key="1">
    <source>
        <dbReference type="ARBA" id="ARBA00004651"/>
    </source>
</evidence>
<gene>
    <name evidence="10" type="ORF">LVY72_19685</name>
</gene>
<evidence type="ECO:0000256" key="7">
    <source>
        <dbReference type="SAM" id="MobiDB-lite"/>
    </source>
</evidence>
<feature type="transmembrane region" description="Helical" evidence="8">
    <location>
        <begin position="361"/>
        <end position="381"/>
    </location>
</feature>
<protein>
    <submittedName>
        <fullName evidence="10">MHS family MFS transporter</fullName>
    </submittedName>
</protein>
<feature type="transmembrane region" description="Helical" evidence="8">
    <location>
        <begin position="180"/>
        <end position="202"/>
    </location>
</feature>
<dbReference type="Pfam" id="PF07690">
    <property type="entry name" value="MFS_1"/>
    <property type="match status" value="1"/>
</dbReference>
<name>A0ABS9LBQ6_9MICC</name>
<feature type="transmembrane region" description="Helical" evidence="8">
    <location>
        <begin position="111"/>
        <end position="132"/>
    </location>
</feature>
<dbReference type="InterPro" id="IPR036259">
    <property type="entry name" value="MFS_trans_sf"/>
</dbReference>
<organism evidence="10 11">
    <name type="scientific">Arthrobacter hankyongi</name>
    <dbReference type="NCBI Taxonomy" id="2904801"/>
    <lineage>
        <taxon>Bacteria</taxon>
        <taxon>Bacillati</taxon>
        <taxon>Actinomycetota</taxon>
        <taxon>Actinomycetes</taxon>
        <taxon>Micrococcales</taxon>
        <taxon>Micrococcaceae</taxon>
        <taxon>Arthrobacter</taxon>
    </lineage>
</organism>
<dbReference type="Gene3D" id="1.20.1250.20">
    <property type="entry name" value="MFS general substrate transporter like domains"/>
    <property type="match status" value="2"/>
</dbReference>
<evidence type="ECO:0000259" key="9">
    <source>
        <dbReference type="PROSITE" id="PS50850"/>
    </source>
</evidence>
<dbReference type="Pfam" id="PF00083">
    <property type="entry name" value="Sugar_tr"/>
    <property type="match status" value="1"/>
</dbReference>
<keyword evidence="6 8" id="KW-0472">Membrane</keyword>
<feature type="transmembrane region" description="Helical" evidence="8">
    <location>
        <begin position="84"/>
        <end position="105"/>
    </location>
</feature>
<feature type="transmembrane region" description="Helical" evidence="8">
    <location>
        <begin position="270"/>
        <end position="289"/>
    </location>
</feature>